<comment type="caution">
    <text evidence="1">The sequence shown here is derived from an EMBL/GenBank/DDBJ whole genome shotgun (WGS) entry which is preliminary data.</text>
</comment>
<dbReference type="AlphaFoldDB" id="A0A923SG13"/>
<keyword evidence="2" id="KW-1185">Reference proteome</keyword>
<organism evidence="1 2">
    <name type="scientific">Flavobacterium muglaense</name>
    <dbReference type="NCBI Taxonomy" id="2764716"/>
    <lineage>
        <taxon>Bacteria</taxon>
        <taxon>Pseudomonadati</taxon>
        <taxon>Bacteroidota</taxon>
        <taxon>Flavobacteriia</taxon>
        <taxon>Flavobacteriales</taxon>
        <taxon>Flavobacteriaceae</taxon>
        <taxon>Flavobacterium</taxon>
    </lineage>
</organism>
<sequence>MDEWKDFQKLDDVAKQKKLPEWLQKVRDGNKFNKERASFYPHNEIYLEKPVGLGGKGKYVILDSYNNVKGEIISRKFTQFDDIQETTGLQYIKELKSKYPVNAKIAQVDSNINGSNKALKDVKEIKGDLILEIPAQKSGKISYTILKYARDNDIKIRDINGKIYK</sequence>
<dbReference type="EMBL" id="JACRUL010000031">
    <property type="protein sequence ID" value="MBC5845216.1"/>
    <property type="molecule type" value="Genomic_DNA"/>
</dbReference>
<protein>
    <submittedName>
        <fullName evidence="1">Uncharacterized protein</fullName>
    </submittedName>
</protein>
<dbReference type="Proteomes" id="UP000641454">
    <property type="component" value="Unassembled WGS sequence"/>
</dbReference>
<gene>
    <name evidence="1" type="ORF">H8R25_12300</name>
</gene>
<reference evidence="1 2" key="1">
    <citation type="submission" date="2020-08" db="EMBL/GenBank/DDBJ databases">
        <title>Description of novel Flavobacterium F-392 isolate.</title>
        <authorList>
            <person name="Saticioglu I.B."/>
            <person name="Duman M."/>
            <person name="Altun S."/>
        </authorList>
    </citation>
    <scope>NUCLEOTIDE SEQUENCE [LARGE SCALE GENOMIC DNA]</scope>
    <source>
        <strain evidence="1 2">F-392</strain>
    </source>
</reference>
<name>A0A923SG13_9FLAO</name>
<evidence type="ECO:0000313" key="1">
    <source>
        <dbReference type="EMBL" id="MBC5845216.1"/>
    </source>
</evidence>
<accession>A0A923SG13</accession>
<proteinExistence type="predicted"/>
<evidence type="ECO:0000313" key="2">
    <source>
        <dbReference type="Proteomes" id="UP000641454"/>
    </source>
</evidence>